<dbReference type="GO" id="GO:0034220">
    <property type="term" value="P:monoatomic ion transmembrane transport"/>
    <property type="evidence" value="ECO:0007669"/>
    <property type="project" value="UniProtKB-KW"/>
</dbReference>
<dbReference type="OrthoDB" id="8477930at2"/>
<name>A0A5P0YZU0_9ACTN</name>
<evidence type="ECO:0000313" key="4">
    <source>
        <dbReference type="EMBL" id="MQS05382.1"/>
    </source>
</evidence>
<reference evidence="6" key="2">
    <citation type="submission" date="2020-05" db="EMBL/GenBank/DDBJ databases">
        <title>Classification of alakaliphilic streptomycetes isolated from an alkaline soil next to Lonar Crater, India and a proposal for the recognition of Streptomyces alkaliterrae sp. nov.</title>
        <authorList>
            <person name="Golinska P."/>
        </authorList>
    </citation>
    <scope>NUCLEOTIDE SEQUENCE [LARGE SCALE GENOMIC DNA]</scope>
    <source>
        <strain evidence="6">OF8</strain>
    </source>
</reference>
<protein>
    <submittedName>
        <fullName evidence="4">Two pore domain potassium channel family protein</fullName>
    </submittedName>
</protein>
<keyword evidence="5" id="KW-1185">Reference proteome</keyword>
<feature type="transmembrane region" description="Helical" evidence="1">
    <location>
        <begin position="103"/>
        <end position="123"/>
    </location>
</feature>
<dbReference type="Gene3D" id="1.10.287.70">
    <property type="match status" value="1"/>
</dbReference>
<dbReference type="EMBL" id="JABJXA010000155">
    <property type="protein sequence ID" value="MBB1261247.1"/>
    <property type="molecule type" value="Genomic_DNA"/>
</dbReference>
<keyword evidence="4" id="KW-0406">Ion transport</keyword>
<proteinExistence type="predicted"/>
<accession>A0A5P0YZU0</accession>
<comment type="caution">
    <text evidence="4">The sequence shown here is derived from an EMBL/GenBank/DDBJ whole genome shotgun (WGS) entry which is preliminary data.</text>
</comment>
<dbReference type="Proteomes" id="UP000517765">
    <property type="component" value="Unassembled WGS sequence"/>
</dbReference>
<feature type="transmembrane region" description="Helical" evidence="1">
    <location>
        <begin position="135"/>
        <end position="158"/>
    </location>
</feature>
<dbReference type="Pfam" id="PF07885">
    <property type="entry name" value="Ion_trans_2"/>
    <property type="match status" value="1"/>
</dbReference>
<dbReference type="EMBL" id="VJYK02000552">
    <property type="protein sequence ID" value="MQS05382.1"/>
    <property type="molecule type" value="Genomic_DNA"/>
</dbReference>
<reference evidence="3" key="3">
    <citation type="journal article" name="Syst. Appl. Microbiol.">
        <title>Streptomyces alkaliterrae sp. nov., isolated from an alkaline soil, and emended descriptions of Streptomyces alkaliphilus, Streptomyces calidiresistens and Streptomyces durbertensis.</title>
        <authorList>
            <person name="Swiecimska M."/>
            <person name="Golinska P."/>
            <person name="Nouioui I."/>
            <person name="Wypij M."/>
            <person name="Rai M."/>
            <person name="Sangal V."/>
            <person name="Goodfellow M."/>
        </authorList>
    </citation>
    <scope>NUCLEOTIDE SEQUENCE</scope>
    <source>
        <strain evidence="3">OF8</strain>
    </source>
</reference>
<dbReference type="SUPFAM" id="SSF81324">
    <property type="entry name" value="Voltage-gated potassium channels"/>
    <property type="match status" value="1"/>
</dbReference>
<feature type="transmembrane region" description="Helical" evidence="1">
    <location>
        <begin position="60"/>
        <end position="82"/>
    </location>
</feature>
<feature type="domain" description="Potassium channel" evidence="2">
    <location>
        <begin position="72"/>
        <end position="149"/>
    </location>
</feature>
<evidence type="ECO:0000313" key="6">
    <source>
        <dbReference type="Proteomes" id="UP000517765"/>
    </source>
</evidence>
<sequence>MGWWIAVLGVLVVLLALRDIFHTLWHPTRRGGVSRLVMAALWRVSRWVGGKRVAGVVGPLGMLAVVSMWGLLLVVGWALVYLARMPDGFAFDPGLRPEDRSNVLDSFYLSIVAVGTLGYGDVVPVDGWLRVVSPLQALVGFVLLTAVVSWVLGSYPALGRRKALARRLAILHEVDSEAPQPPVVWGASTLESLASEVIRARVDFGQYPETYYFFDDDAGQALPLWAPYAYRMACRMRSEGEGEVRPAAAVLERALADLARTLDLHFLHTEGSPEVVFDRYREEHARR</sequence>
<keyword evidence="1" id="KW-1133">Transmembrane helix</keyword>
<organism evidence="4 5">
    <name type="scientific">Streptomyces alkaliterrae</name>
    <dbReference type="NCBI Taxonomy" id="2213162"/>
    <lineage>
        <taxon>Bacteria</taxon>
        <taxon>Bacillati</taxon>
        <taxon>Actinomycetota</taxon>
        <taxon>Actinomycetes</taxon>
        <taxon>Kitasatosporales</taxon>
        <taxon>Streptomycetaceae</taxon>
        <taxon>Streptomyces</taxon>
    </lineage>
</organism>
<evidence type="ECO:0000256" key="1">
    <source>
        <dbReference type="SAM" id="Phobius"/>
    </source>
</evidence>
<keyword evidence="1" id="KW-0472">Membrane</keyword>
<keyword evidence="4" id="KW-0813">Transport</keyword>
<gene>
    <name evidence="4" type="ORF">FNX44_026825</name>
    <name evidence="3" type="ORF">H3147_20845</name>
</gene>
<dbReference type="InterPro" id="IPR013099">
    <property type="entry name" value="K_chnl_dom"/>
</dbReference>
<reference evidence="4 5" key="1">
    <citation type="submission" date="2019-10" db="EMBL/GenBank/DDBJ databases">
        <title>Streptomyces sp. nov., a novel actinobacterium isolated from alkaline environment.</title>
        <authorList>
            <person name="Golinska P."/>
        </authorList>
    </citation>
    <scope>NUCLEOTIDE SEQUENCE [LARGE SCALE GENOMIC DNA]</scope>
    <source>
        <strain evidence="4 5">OF1</strain>
    </source>
</reference>
<evidence type="ECO:0000259" key="2">
    <source>
        <dbReference type="Pfam" id="PF07885"/>
    </source>
</evidence>
<dbReference type="Proteomes" id="UP000320857">
    <property type="component" value="Unassembled WGS sequence"/>
</dbReference>
<keyword evidence="1" id="KW-0812">Transmembrane</keyword>
<evidence type="ECO:0000313" key="3">
    <source>
        <dbReference type="EMBL" id="MBB1261247.1"/>
    </source>
</evidence>
<dbReference type="AlphaFoldDB" id="A0A5P0YZU0"/>
<keyword evidence="4" id="KW-0407">Ion channel</keyword>
<evidence type="ECO:0000313" key="5">
    <source>
        <dbReference type="Proteomes" id="UP000320857"/>
    </source>
</evidence>